<dbReference type="EMBL" id="KM359505">
    <property type="protein sequence ID" value="AIR93437.1"/>
    <property type="molecule type" value="Genomic_DNA"/>
</dbReference>
<feature type="compositionally biased region" description="Basic and acidic residues" evidence="1">
    <location>
        <begin position="321"/>
        <end position="338"/>
    </location>
</feature>
<feature type="region of interest" description="Disordered" evidence="1">
    <location>
        <begin position="364"/>
        <end position="391"/>
    </location>
</feature>
<organism evidence="3 4">
    <name type="scientific">Prochlorococcus phage P-TIM68</name>
    <dbReference type="NCBI Taxonomy" id="1542477"/>
    <lineage>
        <taxon>Viruses</taxon>
        <taxon>Duplodnaviria</taxon>
        <taxon>Heunggongvirae</taxon>
        <taxon>Uroviricota</taxon>
        <taxon>Caudoviricetes</taxon>
        <taxon>Pantevenvirales</taxon>
        <taxon>Kyanoviridae</taxon>
        <taxon>Haifavirus</taxon>
        <taxon>Haifavirus tim68</taxon>
    </lineage>
</organism>
<dbReference type="KEGG" id="vg:26640153"/>
<reference evidence="4" key="1">
    <citation type="submission" date="2014-08" db="EMBL/GenBank/DDBJ databases">
        <authorList>
            <person name="Edwards T."/>
        </authorList>
    </citation>
    <scope>NUCLEOTIDE SEQUENCE [LARGE SCALE GENOMIC DNA]</scope>
</reference>
<keyword evidence="4" id="KW-1185">Reference proteome</keyword>
<feature type="region of interest" description="Disordered" evidence="1">
    <location>
        <begin position="318"/>
        <end position="338"/>
    </location>
</feature>
<feature type="compositionally biased region" description="Basic and acidic residues" evidence="1">
    <location>
        <begin position="10"/>
        <end position="24"/>
    </location>
</feature>
<name>A0A0K0KVT8_9CAUD</name>
<evidence type="ECO:0000259" key="2">
    <source>
        <dbReference type="Pfam" id="PF19846"/>
    </source>
</evidence>
<dbReference type="OrthoDB" id="4361at10239"/>
<accession>A0A0K0KVT8</accession>
<feature type="domain" description="DUF6321" evidence="2">
    <location>
        <begin position="347"/>
        <end position="425"/>
    </location>
</feature>
<dbReference type="GeneID" id="26640153"/>
<feature type="region of interest" description="Disordered" evidence="1">
    <location>
        <begin position="1"/>
        <end position="121"/>
    </location>
</feature>
<evidence type="ECO:0000313" key="4">
    <source>
        <dbReference type="Proteomes" id="UP000207741"/>
    </source>
</evidence>
<dbReference type="InterPro" id="IPR046284">
    <property type="entry name" value="DUF6321"/>
</dbReference>
<dbReference type="Proteomes" id="UP000207741">
    <property type="component" value="Segment"/>
</dbReference>
<dbReference type="Pfam" id="PF19846">
    <property type="entry name" value="DUF6321"/>
    <property type="match status" value="1"/>
</dbReference>
<evidence type="ECO:0000313" key="3">
    <source>
        <dbReference type="EMBL" id="AIR93437.1"/>
    </source>
</evidence>
<dbReference type="RefSeq" id="YP_009213609.1">
    <property type="nucleotide sequence ID" value="NC_028955.1"/>
</dbReference>
<sequence length="427" mass="48824">MDNSNSINESLRDWFGKSKSKDGKPGWVQADGSPCANEKGETKTPKCFSSSRLASLKRQGKKGKAKIAAAVRRKREQDPGQQQKSGAAKPTMVKTFAKKKDYKSHPSGDQSGTKSESYSSPMVKRVIERAEVLKILKSLEENNDPTNPKLWNKAKELAEGRFDFYSHDAHDWACKWYIQKGGNWITEERRREEPEDREICPHCSCEPCECEDSIYEAARIPTQYGNVYDLTFNWRGKMYAIKMFFPKVSKPQKAEVQNALSKIYPGSILKRFSVTAFDNSDSYIHVGTDDMKESVQMSPQELMIAKKMSRLNIQLAKKRKQTLEKTDKEDTDTTKTTNEDWQKVNRRDKTDGLSQKAVDAYRRENPGSKLKTAVTTKPSKLKKGSKSAKRRLSFCRRMKGMKKRLTSAKTARDPDSRINKALRRWNC</sequence>
<protein>
    <recommendedName>
        <fullName evidence="2">DUF6321 domain-containing protein</fullName>
    </recommendedName>
</protein>
<evidence type="ECO:0000256" key="1">
    <source>
        <dbReference type="SAM" id="MobiDB-lite"/>
    </source>
</evidence>
<feature type="compositionally biased region" description="Polar residues" evidence="1">
    <location>
        <begin position="107"/>
        <end position="120"/>
    </location>
</feature>
<proteinExistence type="predicted"/>
<feature type="compositionally biased region" description="Basic residues" evidence="1">
    <location>
        <begin position="379"/>
        <end position="391"/>
    </location>
</feature>